<evidence type="ECO:0000256" key="1">
    <source>
        <dbReference type="ARBA" id="ARBA00022630"/>
    </source>
</evidence>
<dbReference type="Pfam" id="PF03358">
    <property type="entry name" value="FMN_red"/>
    <property type="match status" value="1"/>
</dbReference>
<dbReference type="PANTHER" id="PTHR30546:SF23">
    <property type="entry name" value="FLAVOPROTEIN-LIKE PROTEIN YCP4-RELATED"/>
    <property type="match status" value="1"/>
</dbReference>
<name>A0AAU9QAX6_9VIBR</name>
<dbReference type="InterPro" id="IPR029039">
    <property type="entry name" value="Flavoprotein-like_sf"/>
</dbReference>
<sequence>MLEVLALFARFKINNEKGTIVSKIAIIYFSKTDVTGQLARAIAAGVEQQGIEQQGGFEILSHRIEGSEIIEGRFVNPSLMDELAECDAIIFGSPTYMGGVAAQFKAFVDASSESWYYQKWAGKIAAGFTSGGAMNGDQSMTLQYLQTLASQHGMMWVGLDKISNSGEQNLNRYGVQRGIVAQGGEDGQLHASDVATAEYLGKRVATLVNKLSTR</sequence>
<dbReference type="Proteomes" id="UP001295420">
    <property type="component" value="Unassembled WGS sequence"/>
</dbReference>
<evidence type="ECO:0000259" key="3">
    <source>
        <dbReference type="PROSITE" id="PS50902"/>
    </source>
</evidence>
<protein>
    <submittedName>
        <fullName evidence="4">Multimeric flavodoxin WrbA</fullName>
    </submittedName>
</protein>
<evidence type="ECO:0000313" key="5">
    <source>
        <dbReference type="Proteomes" id="UP001295420"/>
    </source>
</evidence>
<keyword evidence="2" id="KW-0288">FMN</keyword>
<comment type="caution">
    <text evidence="4">The sequence shown here is derived from an EMBL/GenBank/DDBJ whole genome shotgun (WGS) entry which is preliminary data.</text>
</comment>
<evidence type="ECO:0000256" key="2">
    <source>
        <dbReference type="ARBA" id="ARBA00022643"/>
    </source>
</evidence>
<reference evidence="4" key="1">
    <citation type="submission" date="2022-01" db="EMBL/GenBank/DDBJ databases">
        <authorList>
            <person name="Lagorce A."/>
        </authorList>
    </citation>
    <scope>NUCLEOTIDE SEQUENCE</scope>
    <source>
        <strain evidence="4">Th15_F1_D04</strain>
    </source>
</reference>
<feature type="domain" description="Flavodoxin-like" evidence="3">
    <location>
        <begin position="24"/>
        <end position="178"/>
    </location>
</feature>
<dbReference type="GO" id="GO:0010181">
    <property type="term" value="F:FMN binding"/>
    <property type="evidence" value="ECO:0007669"/>
    <property type="project" value="InterPro"/>
</dbReference>
<keyword evidence="1" id="KW-0285">Flavoprotein</keyword>
<dbReference type="GO" id="GO:0003955">
    <property type="term" value="F:NAD(P)H dehydrogenase (quinone) activity"/>
    <property type="evidence" value="ECO:0007669"/>
    <property type="project" value="TreeGrafter"/>
</dbReference>
<dbReference type="PROSITE" id="PS50902">
    <property type="entry name" value="FLAVODOXIN_LIKE"/>
    <property type="match status" value="1"/>
</dbReference>
<dbReference type="Gene3D" id="3.40.50.360">
    <property type="match status" value="1"/>
</dbReference>
<dbReference type="InterPro" id="IPR005025">
    <property type="entry name" value="FMN_Rdtase-like_dom"/>
</dbReference>
<dbReference type="SUPFAM" id="SSF52218">
    <property type="entry name" value="Flavoproteins"/>
    <property type="match status" value="1"/>
</dbReference>
<dbReference type="GO" id="GO:0016020">
    <property type="term" value="C:membrane"/>
    <property type="evidence" value="ECO:0007669"/>
    <property type="project" value="TreeGrafter"/>
</dbReference>
<organism evidence="4 5">
    <name type="scientific">Vibrio owensii</name>
    <dbReference type="NCBI Taxonomy" id="696485"/>
    <lineage>
        <taxon>Bacteria</taxon>
        <taxon>Pseudomonadati</taxon>
        <taxon>Pseudomonadota</taxon>
        <taxon>Gammaproteobacteria</taxon>
        <taxon>Vibrionales</taxon>
        <taxon>Vibrionaceae</taxon>
        <taxon>Vibrio</taxon>
    </lineage>
</organism>
<proteinExistence type="predicted"/>
<dbReference type="InterPro" id="IPR008254">
    <property type="entry name" value="Flavodoxin/NO_synth"/>
</dbReference>
<dbReference type="AlphaFoldDB" id="A0AAU9QAX6"/>
<accession>A0AAU9QAX6</accession>
<evidence type="ECO:0000313" key="4">
    <source>
        <dbReference type="EMBL" id="CAH1538024.1"/>
    </source>
</evidence>
<gene>
    <name evidence="4" type="ORF">THF1D04_50185</name>
</gene>
<dbReference type="PANTHER" id="PTHR30546">
    <property type="entry name" value="FLAVODOXIN-RELATED PROTEIN WRBA-RELATED"/>
    <property type="match status" value="1"/>
</dbReference>
<dbReference type="EMBL" id="CAKMTQ010000045">
    <property type="protein sequence ID" value="CAH1538024.1"/>
    <property type="molecule type" value="Genomic_DNA"/>
</dbReference>